<evidence type="ECO:0000313" key="16">
    <source>
        <dbReference type="Proteomes" id="UP000620124"/>
    </source>
</evidence>
<dbReference type="GO" id="GO:0030245">
    <property type="term" value="P:cellulose catabolic process"/>
    <property type="evidence" value="ECO:0007669"/>
    <property type="project" value="UniProtKB-KW"/>
</dbReference>
<evidence type="ECO:0000256" key="8">
    <source>
        <dbReference type="ARBA" id="ARBA00023277"/>
    </source>
</evidence>
<dbReference type="SMART" id="SM00236">
    <property type="entry name" value="fCBD"/>
    <property type="match status" value="1"/>
</dbReference>
<keyword evidence="7" id="KW-0325">Glycoprotein</keyword>
<dbReference type="InterPro" id="IPR001722">
    <property type="entry name" value="Glyco_hydro_7"/>
</dbReference>
<dbReference type="GO" id="GO:0030248">
    <property type="term" value="F:cellulose binding"/>
    <property type="evidence" value="ECO:0007669"/>
    <property type="project" value="InterPro"/>
</dbReference>
<proteinExistence type="inferred from homology"/>
<feature type="compositionally biased region" description="Gly residues" evidence="12">
    <location>
        <begin position="490"/>
        <end position="505"/>
    </location>
</feature>
<organism evidence="15 16">
    <name type="scientific">Mycena venus</name>
    <dbReference type="NCBI Taxonomy" id="2733690"/>
    <lineage>
        <taxon>Eukaryota</taxon>
        <taxon>Fungi</taxon>
        <taxon>Dikarya</taxon>
        <taxon>Basidiomycota</taxon>
        <taxon>Agaricomycotina</taxon>
        <taxon>Agaricomycetes</taxon>
        <taxon>Agaricomycetidae</taxon>
        <taxon>Agaricales</taxon>
        <taxon>Marasmiineae</taxon>
        <taxon>Mycenaceae</taxon>
        <taxon>Mycena</taxon>
    </lineage>
</organism>
<feature type="region of interest" description="Disordered" evidence="12">
    <location>
        <begin position="442"/>
        <end position="465"/>
    </location>
</feature>
<dbReference type="OrthoDB" id="412382at2759"/>
<evidence type="ECO:0000256" key="9">
    <source>
        <dbReference type="ARBA" id="ARBA00023295"/>
    </source>
</evidence>
<evidence type="ECO:0000256" key="13">
    <source>
        <dbReference type="SAM" id="SignalP"/>
    </source>
</evidence>
<gene>
    <name evidence="15" type="ORF">MVEN_00135500</name>
</gene>
<dbReference type="Pfam" id="PF00840">
    <property type="entry name" value="Glyco_hydro_7"/>
    <property type="match status" value="1"/>
</dbReference>
<dbReference type="PANTHER" id="PTHR33753:SF2">
    <property type="entry name" value="GLYCOSIDE HYDROLASE FAMILY 7 PROTEIN"/>
    <property type="match status" value="1"/>
</dbReference>
<dbReference type="GO" id="GO:0016162">
    <property type="term" value="F:cellulose 1,4-beta-cellobiosidase activity"/>
    <property type="evidence" value="ECO:0007669"/>
    <property type="project" value="UniProtKB-EC"/>
</dbReference>
<dbReference type="PANTHER" id="PTHR33753">
    <property type="entry name" value="1,4-BETA-D-GLUCAN CELLOBIOHYDROLASE B"/>
    <property type="match status" value="1"/>
</dbReference>
<keyword evidence="4 11" id="KW-0378">Hydrolase</keyword>
<keyword evidence="9 11" id="KW-0326">Glycosidase</keyword>
<dbReference type="InterPro" id="IPR013320">
    <property type="entry name" value="ConA-like_dom_sf"/>
</dbReference>
<keyword evidence="16" id="KW-1185">Reference proteome</keyword>
<evidence type="ECO:0000256" key="2">
    <source>
        <dbReference type="ARBA" id="ARBA00006044"/>
    </source>
</evidence>
<dbReference type="Proteomes" id="UP000620124">
    <property type="component" value="Unassembled WGS sequence"/>
</dbReference>
<evidence type="ECO:0000256" key="5">
    <source>
        <dbReference type="ARBA" id="ARBA00023001"/>
    </source>
</evidence>
<dbReference type="CDD" id="cd07999">
    <property type="entry name" value="GH7_CBH_EG"/>
    <property type="match status" value="1"/>
</dbReference>
<dbReference type="InterPro" id="IPR000254">
    <property type="entry name" value="CBD"/>
</dbReference>
<evidence type="ECO:0000256" key="7">
    <source>
        <dbReference type="ARBA" id="ARBA00023180"/>
    </source>
</evidence>
<dbReference type="PRINTS" id="PR00734">
    <property type="entry name" value="GLHYDRLASE7"/>
</dbReference>
<protein>
    <recommendedName>
        <fullName evidence="11">Glucanase</fullName>
        <ecNumber evidence="11">3.2.1.-</ecNumber>
    </recommendedName>
</protein>
<reference evidence="15" key="1">
    <citation type="submission" date="2020-05" db="EMBL/GenBank/DDBJ databases">
        <title>Mycena genomes resolve the evolution of fungal bioluminescence.</title>
        <authorList>
            <person name="Tsai I.J."/>
        </authorList>
    </citation>
    <scope>NUCLEOTIDE SEQUENCE</scope>
    <source>
        <strain evidence="15">CCC161011</strain>
    </source>
</reference>
<keyword evidence="3 13" id="KW-0732">Signal</keyword>
<comment type="catalytic activity">
    <reaction evidence="1">
        <text>Hydrolysis of (1-&gt;4)-beta-D-glucosidic linkages in cellulose and cellotetraose, releasing cellobiose from the non-reducing ends of the chains.</text>
        <dbReference type="EC" id="3.2.1.91"/>
    </reaction>
</comment>
<accession>A0A8H6Z2L3</accession>
<dbReference type="FunFam" id="2.70.100.10:FF:000001">
    <property type="entry name" value="Glucanase"/>
    <property type="match status" value="1"/>
</dbReference>
<evidence type="ECO:0000256" key="11">
    <source>
        <dbReference type="RuleBase" id="RU361164"/>
    </source>
</evidence>
<name>A0A8H6Z2L3_9AGAR</name>
<dbReference type="SUPFAM" id="SSF49899">
    <property type="entry name" value="Concanavalin A-like lectins/glucanases"/>
    <property type="match status" value="1"/>
</dbReference>
<dbReference type="PROSITE" id="PS51164">
    <property type="entry name" value="CBM1_2"/>
    <property type="match status" value="1"/>
</dbReference>
<dbReference type="GO" id="GO:0005576">
    <property type="term" value="C:extracellular region"/>
    <property type="evidence" value="ECO:0007669"/>
    <property type="project" value="InterPro"/>
</dbReference>
<evidence type="ECO:0000256" key="1">
    <source>
        <dbReference type="ARBA" id="ARBA00001641"/>
    </source>
</evidence>
<feature type="chain" id="PRO_5033990403" description="Glucanase" evidence="13">
    <location>
        <begin position="43"/>
        <end position="555"/>
    </location>
</feature>
<keyword evidence="10 11" id="KW-0624">Polysaccharide degradation</keyword>
<comment type="caution">
    <text evidence="15">The sequence shown here is derived from an EMBL/GenBank/DDBJ whole genome shotgun (WGS) entry which is preliminary data.</text>
</comment>
<keyword evidence="8" id="KW-0119">Carbohydrate metabolism</keyword>
<evidence type="ECO:0000256" key="10">
    <source>
        <dbReference type="ARBA" id="ARBA00023326"/>
    </source>
</evidence>
<evidence type="ECO:0000256" key="6">
    <source>
        <dbReference type="ARBA" id="ARBA00023157"/>
    </source>
</evidence>
<dbReference type="InterPro" id="IPR037019">
    <property type="entry name" value="Glyco_hydro_7_sf"/>
</dbReference>
<feature type="region of interest" description="Disordered" evidence="12">
    <location>
        <begin position="489"/>
        <end position="513"/>
    </location>
</feature>
<evidence type="ECO:0000256" key="3">
    <source>
        <dbReference type="ARBA" id="ARBA00022729"/>
    </source>
</evidence>
<evidence type="ECO:0000256" key="12">
    <source>
        <dbReference type="SAM" id="MobiDB-lite"/>
    </source>
</evidence>
<dbReference type="EC" id="3.2.1.-" evidence="11"/>
<keyword evidence="5 11" id="KW-0136">Cellulose degradation</keyword>
<dbReference type="InterPro" id="IPR035971">
    <property type="entry name" value="CBD_sf"/>
</dbReference>
<feature type="domain" description="CBM1" evidence="14">
    <location>
        <begin position="518"/>
        <end position="555"/>
    </location>
</feature>
<dbReference type="EMBL" id="JACAZI010000002">
    <property type="protein sequence ID" value="KAF7368165.1"/>
    <property type="molecule type" value="Genomic_DNA"/>
</dbReference>
<sequence length="555" mass="57646">MDAHLFVLAALATSLFSSRSYPSVMSRYSFLLLAALLPVALSQLAGTNTAENHPALTWQKCTGTGGTSCTTQSASIVLDANWRWLHQGTNGFTNCYTGNTWNTTACPDGKTCAANCALDGADYSGTYGISTSGNALTLKFVTDSQQPNIGSRVYLMAPGSTTEYQTFNYENQEFCTTEHLILNGRRFDVDVSQLPCGLNGALYFSQMDADGGVAKSNGANKAGPKYGTGYCDSQCPRDIKFINGVANSAGWTASPNDTNAGTGTMGTCCPEMDVWEANKISAAYTPHPCSILGQSTCTGTSCSAANSTQGTCDQAGCDFNSYRMGDTTFYGPGMTVDTSQKFTVVTQFIGSPITEIKRFYVQNGNVIANSQSQISGVTGNSITDSFCAAQKTAFGDTNTFASKGGLGVMSQASAAGMVLVMSIWDDHAADMLWLDAPYPPNKSASSPGVTRGTCSPSSGAPSDVESASANAQVIYSNIKFGSLNSTFSGTPGGGSTTTSNPGGGSTTTTSTPPGNTGSCAAQYAQCGGSPWSGPTCCVSPFSCKAISPPYYSQCL</sequence>
<evidence type="ECO:0000313" key="15">
    <source>
        <dbReference type="EMBL" id="KAF7368165.1"/>
    </source>
</evidence>
<dbReference type="Pfam" id="PF00734">
    <property type="entry name" value="CBM_1"/>
    <property type="match status" value="1"/>
</dbReference>
<evidence type="ECO:0000256" key="4">
    <source>
        <dbReference type="ARBA" id="ARBA00022801"/>
    </source>
</evidence>
<comment type="similarity">
    <text evidence="2 11">Belongs to the glycosyl hydrolase 7 (cellulase C) family.</text>
</comment>
<evidence type="ECO:0000259" key="14">
    <source>
        <dbReference type="PROSITE" id="PS51164"/>
    </source>
</evidence>
<dbReference type="AlphaFoldDB" id="A0A8H6Z2L3"/>
<dbReference type="Gene3D" id="2.70.100.10">
    <property type="entry name" value="Glycoside hydrolase, family 7, domain"/>
    <property type="match status" value="1"/>
</dbReference>
<feature type="signal peptide" evidence="13">
    <location>
        <begin position="1"/>
        <end position="42"/>
    </location>
</feature>
<dbReference type="SUPFAM" id="SSF57180">
    <property type="entry name" value="Cellulose-binding domain"/>
    <property type="match status" value="1"/>
</dbReference>
<keyword evidence="6" id="KW-1015">Disulfide bond</keyword>